<name>A0AAW0YAI7_CHEQU</name>
<evidence type="ECO:0000313" key="2">
    <source>
        <dbReference type="EMBL" id="KAK8749014.1"/>
    </source>
</evidence>
<feature type="non-terminal residue" evidence="2">
    <location>
        <position position="1"/>
    </location>
</feature>
<feature type="region of interest" description="Disordered" evidence="1">
    <location>
        <begin position="718"/>
        <end position="740"/>
    </location>
</feature>
<dbReference type="AlphaFoldDB" id="A0AAW0YAI7"/>
<evidence type="ECO:0000256" key="1">
    <source>
        <dbReference type="SAM" id="MobiDB-lite"/>
    </source>
</evidence>
<reference evidence="2 3" key="1">
    <citation type="journal article" date="2024" name="BMC Genomics">
        <title>Genome assembly of redclaw crayfish (Cherax quadricarinatus) provides insights into its immune adaptation and hypoxia tolerance.</title>
        <authorList>
            <person name="Liu Z."/>
            <person name="Zheng J."/>
            <person name="Li H."/>
            <person name="Fang K."/>
            <person name="Wang S."/>
            <person name="He J."/>
            <person name="Zhou D."/>
            <person name="Weng S."/>
            <person name="Chi M."/>
            <person name="Gu Z."/>
            <person name="He J."/>
            <person name="Li F."/>
            <person name="Wang M."/>
        </authorList>
    </citation>
    <scope>NUCLEOTIDE SEQUENCE [LARGE SCALE GENOMIC DNA]</scope>
    <source>
        <strain evidence="2">ZL_2023a</strain>
    </source>
</reference>
<sequence>WTDELSPWLSGSIQCTAGRVVPASQHNTRHQSGSSWPPQQYTSAPPAMRLAVLVLAAAAAATSVEAEEHRSIRLRRSIGSWFSDFFKKWKESDDDYDEEEVITVPVIRPIYQPPVKSYYPPPAPPIKPSYGPPLLPPSSYGRGHVNGGFGGGGSFNGGFGGGGPFKGGFGGGGVGIPIQGGYGGGGGQFKGGIGGGGGGFGGPIKGGIGGGGGGFGGPINGGFGGGGGHFKGGIGGGDPIKGGFGGGGVGGGFKGGVGGGGPIKGGYGGGIGGGGHFKGGHGGGGHIKGGHSKGLPHDFGPVKDSDVVHIGGGSFLPPALPAGGYSSPADSYAAPPAPVNSYVPPVIDIYGPPKPIDSYAALPTVSTSYSSVGVPVAPLGPGKDLISEFRSLPSFPLPMAEHGSSSSSYLEGFHPSQPLAAEHVGATGALIGKEVRAPLRPLYDLPSDSKLNLGGSALPLAGGFDALGSGKGSIGEGFGASVGLKDQHSSSTASLTYGAELGYDDPIIEIIFQDGEPAPPPPPPVIDPEVFALPEEPVEVYFIEYSPGDNIDDLGALNLEGAKPGILHDLPEELPIDVRSHLLDSGVLDNAEIQVINLDDALTKGFLDQNTRQALEAVYASESRIDETKVDAPSKEGVNIRVHRLMNEDGTPKGVAELLSGLGKYREGRFAGLVEANDEGSKKFIPVIVDGDKLPLPNHPGLEGREVAGVLVLAPTDKKNQTSAPPANTSSPEHNLVESASNPQPVVAAAGAIEERADREWNGDPNGWRPVWD</sequence>
<feature type="compositionally biased region" description="Polar residues" evidence="1">
    <location>
        <begin position="721"/>
        <end position="740"/>
    </location>
</feature>
<dbReference type="Proteomes" id="UP001445076">
    <property type="component" value="Unassembled WGS sequence"/>
</dbReference>
<gene>
    <name evidence="2" type="ORF">OTU49_015637</name>
</gene>
<organism evidence="2 3">
    <name type="scientific">Cherax quadricarinatus</name>
    <name type="common">Australian red claw crayfish</name>
    <dbReference type="NCBI Taxonomy" id="27406"/>
    <lineage>
        <taxon>Eukaryota</taxon>
        <taxon>Metazoa</taxon>
        <taxon>Ecdysozoa</taxon>
        <taxon>Arthropoda</taxon>
        <taxon>Crustacea</taxon>
        <taxon>Multicrustacea</taxon>
        <taxon>Malacostraca</taxon>
        <taxon>Eumalacostraca</taxon>
        <taxon>Eucarida</taxon>
        <taxon>Decapoda</taxon>
        <taxon>Pleocyemata</taxon>
        <taxon>Astacidea</taxon>
        <taxon>Parastacoidea</taxon>
        <taxon>Parastacidae</taxon>
        <taxon>Cherax</taxon>
    </lineage>
</organism>
<accession>A0AAW0YAI7</accession>
<evidence type="ECO:0000313" key="3">
    <source>
        <dbReference type="Proteomes" id="UP001445076"/>
    </source>
</evidence>
<protein>
    <submittedName>
        <fullName evidence="2">Uncharacterized protein</fullName>
    </submittedName>
</protein>
<proteinExistence type="predicted"/>
<comment type="caution">
    <text evidence="2">The sequence shown here is derived from an EMBL/GenBank/DDBJ whole genome shotgun (WGS) entry which is preliminary data.</text>
</comment>
<dbReference type="EMBL" id="JARKIK010000010">
    <property type="protein sequence ID" value="KAK8749014.1"/>
    <property type="molecule type" value="Genomic_DNA"/>
</dbReference>
<keyword evidence="3" id="KW-1185">Reference proteome</keyword>
<feature type="region of interest" description="Disordered" evidence="1">
    <location>
        <begin position="22"/>
        <end position="42"/>
    </location>
</feature>
<feature type="compositionally biased region" description="Polar residues" evidence="1">
    <location>
        <begin position="24"/>
        <end position="42"/>
    </location>
</feature>